<feature type="compositionally biased region" description="Basic and acidic residues" evidence="11">
    <location>
        <begin position="26"/>
        <end position="35"/>
    </location>
</feature>
<dbReference type="GO" id="GO:0006506">
    <property type="term" value="P:GPI anchor biosynthetic process"/>
    <property type="evidence" value="ECO:0007669"/>
    <property type="project" value="UniProtKB-UniPathway"/>
</dbReference>
<dbReference type="PANTHER" id="PTHR12468">
    <property type="entry name" value="GPI MANNOSYLTRANSFERASE 2"/>
    <property type="match status" value="1"/>
</dbReference>
<keyword evidence="5 13" id="KW-0328">Glycosyltransferase</keyword>
<dbReference type="EC" id="2.4.1.-" evidence="13"/>
<dbReference type="AlphaFoldDB" id="A0A7R8CUW0"/>
<dbReference type="InterPro" id="IPR007315">
    <property type="entry name" value="PIG-V/Gpi18"/>
</dbReference>
<comment type="similarity">
    <text evidence="3">Belongs to the PIGV family.</text>
</comment>
<feature type="compositionally biased region" description="Low complexity" evidence="11">
    <location>
        <begin position="661"/>
        <end position="691"/>
    </location>
</feature>
<sequence>MSGSESPSSASVAQCEEESLPVSEVEGARGPKRMEEEVEEEEEEEEEADMMKVLGEFGVEECRKEVLKRGDSEKEMSSTQKEESEKKQIQALRTFKYGSHVAQQLNTLRKMGKKTPNPDETRLTLSSLEGHLKFLLSSQEGLDSEATESSSGGESCDEFDSFPSQNVQYLPIQKRAKWTWLKNRASLASKWTWLTAQISDLEFKIRQQTELYRQIRAAKAPILLEKPHLPQANSTQAAKECSVRCSCLLPERWCAICYGKRNTARVPLREGRDSPQSIALLDHSYHHVISSKSQDVSLDLHMMTKIKNRSWLTAKDASQIVPATLSIKKETSNEERLKKPMKKKKKASGDLECTDPLLDGSLLLNNKSVKKKKKSDKSRRRSLTLGYDASFHDYGTDDMDDLDSSPLPSPSISGDPNNRTWIEHVKRRRESAYDIDNIVIPYSIAASTRVERIKYKEIITPTWRIVREEEEFEVKDFLSRSKTGLSQSTYEVRHRKAELDEQRRWKSLPWKQTGGQRVRSRRQDSKTELGSGCNTPDPLSPGMVDTLEVSTRPSTPLSVSDETPQSIRERRRTTSSTKLKDRIDDHIVLGQSPRSTTPNSIDQVPVVDTVPNKPPFEARTFPISETEFEKMAADMPIPKVSVSYSQPESQSPKEEEEETQDTSSSESKKPSQSQSISSECCLPNNNSSGDASSDEDGDYVMEDDPDWNGDDPNDPEWGGESRNVFLRKTSMMDPLRTKIAISAVCSRAFVFVLSIVSNHLIPDHDAYDVFQWIKVPLNSDDAKPKPLDWIFTFFLEGLTRWDGQHFLHIANNGYTYENSIAFFPFFPKVVGIVAHFLHWCQIDYDIISFNICLILSATLINFFGFILAALVLFDLSRKVLKDEYLAYKAALFFCINPASIFFSAAYSETLFSLFSFYAMLKIEKSFKLQVSILLSLPSATRANGWYAFMNFCRLTKSDRNMSRAIIEYAKFHPSLKLPSDEPSPWCYDRLPIPYSYVQDHYWNVGFLRSYQIKQVPNFIIAIPILYLVFWRGYEFIKKHKVFSKRLGLNPYVEPNDYVKLISSKNLPKNVLVYVVHSLVLATFCILFIHIQVSTRLLCSSCPVIYWYAAALTTHRNRRHTPLIESTRMEEFVHIIEKKSNLESAYKSVIFDERPVDSTDRWLRVYFMSYTVLGTVMFSNFLPWT</sequence>
<feature type="transmembrane region" description="Helical" evidence="12">
    <location>
        <begin position="847"/>
        <end position="873"/>
    </location>
</feature>
<evidence type="ECO:0000313" key="13">
    <source>
        <dbReference type="EMBL" id="CAF2938521.1"/>
    </source>
</evidence>
<evidence type="ECO:0000256" key="1">
    <source>
        <dbReference type="ARBA" id="ARBA00004477"/>
    </source>
</evidence>
<dbReference type="PANTHER" id="PTHR12468:SF2">
    <property type="entry name" value="GPI MANNOSYLTRANSFERASE 2"/>
    <property type="match status" value="1"/>
</dbReference>
<dbReference type="GO" id="GO:1902562">
    <property type="term" value="C:H4 histone acetyltransferase complex"/>
    <property type="evidence" value="ECO:0007669"/>
    <property type="project" value="UniProtKB-ARBA"/>
</dbReference>
<feature type="region of interest" description="Disordered" evidence="11">
    <location>
        <begin position="641"/>
        <end position="721"/>
    </location>
</feature>
<comment type="subcellular location">
    <subcellularLocation>
        <location evidence="1">Endoplasmic reticulum membrane</location>
        <topology evidence="1">Multi-pass membrane protein</topology>
    </subcellularLocation>
</comment>
<accession>A0A7R8CUW0</accession>
<feature type="region of interest" description="Disordered" evidence="11">
    <location>
        <begin position="331"/>
        <end position="350"/>
    </location>
</feature>
<dbReference type="Proteomes" id="UP000675881">
    <property type="component" value="Chromosome 5"/>
</dbReference>
<keyword evidence="4" id="KW-0337">GPI-anchor biosynthesis</keyword>
<keyword evidence="7 12" id="KW-0812">Transmembrane</keyword>
<dbReference type="EMBL" id="HG994584">
    <property type="protein sequence ID" value="CAF2938521.1"/>
    <property type="molecule type" value="Genomic_DNA"/>
</dbReference>
<feature type="compositionally biased region" description="Acidic residues" evidence="11">
    <location>
        <begin position="692"/>
        <end position="714"/>
    </location>
</feature>
<feature type="region of interest" description="Disordered" evidence="11">
    <location>
        <begin position="510"/>
        <end position="620"/>
    </location>
</feature>
<comment type="pathway">
    <text evidence="2">Glycolipid biosynthesis; glycosylphosphatidylinositol-anchor biosynthesis.</text>
</comment>
<organism evidence="13 14">
    <name type="scientific">Lepeophtheirus salmonis</name>
    <name type="common">Salmon louse</name>
    <name type="synonym">Caligus salmonis</name>
    <dbReference type="NCBI Taxonomy" id="72036"/>
    <lineage>
        <taxon>Eukaryota</taxon>
        <taxon>Metazoa</taxon>
        <taxon>Ecdysozoa</taxon>
        <taxon>Arthropoda</taxon>
        <taxon>Crustacea</taxon>
        <taxon>Multicrustacea</taxon>
        <taxon>Hexanauplia</taxon>
        <taxon>Copepoda</taxon>
        <taxon>Siphonostomatoida</taxon>
        <taxon>Caligidae</taxon>
        <taxon>Lepeophtheirus</taxon>
    </lineage>
</organism>
<proteinExistence type="inferred from homology"/>
<feature type="compositionally biased region" description="Low complexity" evidence="11">
    <location>
        <begin position="1"/>
        <end position="11"/>
    </location>
</feature>
<keyword evidence="8" id="KW-0256">Endoplasmic reticulum</keyword>
<evidence type="ECO:0000256" key="9">
    <source>
        <dbReference type="ARBA" id="ARBA00022989"/>
    </source>
</evidence>
<feature type="region of interest" description="Disordered" evidence="11">
    <location>
        <begin position="68"/>
        <end position="88"/>
    </location>
</feature>
<feature type="compositionally biased region" description="Polar residues" evidence="11">
    <location>
        <begin position="592"/>
        <end position="602"/>
    </location>
</feature>
<protein>
    <submittedName>
        <fullName evidence="13">PIGV</fullName>
        <ecNumber evidence="13">2.4.1.-</ecNumber>
    </submittedName>
</protein>
<feature type="transmembrane region" description="Helical" evidence="12">
    <location>
        <begin position="885"/>
        <end position="906"/>
    </location>
</feature>
<feature type="compositionally biased region" description="Polar residues" evidence="11">
    <location>
        <begin position="548"/>
        <end position="565"/>
    </location>
</feature>
<dbReference type="UniPathway" id="UPA00196"/>
<evidence type="ECO:0000256" key="5">
    <source>
        <dbReference type="ARBA" id="ARBA00022676"/>
    </source>
</evidence>
<evidence type="ECO:0000313" key="14">
    <source>
        <dbReference type="Proteomes" id="UP000675881"/>
    </source>
</evidence>
<feature type="compositionally biased region" description="Acidic residues" evidence="11">
    <location>
        <begin position="36"/>
        <end position="48"/>
    </location>
</feature>
<evidence type="ECO:0000256" key="4">
    <source>
        <dbReference type="ARBA" id="ARBA00022502"/>
    </source>
</evidence>
<dbReference type="PROSITE" id="PS00028">
    <property type="entry name" value="ZINC_FINGER_C2H2_1"/>
    <property type="match status" value="1"/>
</dbReference>
<feature type="transmembrane region" description="Helical" evidence="12">
    <location>
        <begin position="1015"/>
        <end position="1033"/>
    </location>
</feature>
<dbReference type="InterPro" id="IPR029332">
    <property type="entry name" value="PEHE_dom"/>
</dbReference>
<gene>
    <name evidence="13" type="ORF">LSAA_10460</name>
</gene>
<evidence type="ECO:0000256" key="11">
    <source>
        <dbReference type="SAM" id="MobiDB-lite"/>
    </source>
</evidence>
<feature type="compositionally biased region" description="Basic and acidic residues" evidence="11">
    <location>
        <begin position="578"/>
        <end position="587"/>
    </location>
</feature>
<dbReference type="GO" id="GO:0031501">
    <property type="term" value="C:mannosyltransferase complex"/>
    <property type="evidence" value="ECO:0007669"/>
    <property type="project" value="TreeGrafter"/>
</dbReference>
<feature type="compositionally biased region" description="Low complexity" evidence="11">
    <location>
        <begin position="404"/>
        <end position="416"/>
    </location>
</feature>
<evidence type="ECO:0000256" key="12">
    <source>
        <dbReference type="SAM" id="Phobius"/>
    </source>
</evidence>
<evidence type="ECO:0000256" key="2">
    <source>
        <dbReference type="ARBA" id="ARBA00004687"/>
    </source>
</evidence>
<dbReference type="GO" id="GO:0000009">
    <property type="term" value="F:alpha-1,6-mannosyltransferase activity"/>
    <property type="evidence" value="ECO:0007669"/>
    <property type="project" value="InterPro"/>
</dbReference>
<dbReference type="SMART" id="SM01300">
    <property type="entry name" value="PEHE"/>
    <property type="match status" value="1"/>
</dbReference>
<feature type="region of interest" description="Disordered" evidence="11">
    <location>
        <begin position="397"/>
        <end position="418"/>
    </location>
</feature>
<keyword evidence="6 13" id="KW-0808">Transferase</keyword>
<feature type="transmembrane region" description="Helical" evidence="12">
    <location>
        <begin position="1070"/>
        <end position="1090"/>
    </location>
</feature>
<dbReference type="GO" id="GO:0004376">
    <property type="term" value="F:GPI mannosyltransferase activity"/>
    <property type="evidence" value="ECO:0007669"/>
    <property type="project" value="InterPro"/>
</dbReference>
<name>A0A7R8CUW0_LEPSM</name>
<keyword evidence="14" id="KW-1185">Reference proteome</keyword>
<evidence type="ECO:0000256" key="7">
    <source>
        <dbReference type="ARBA" id="ARBA00022692"/>
    </source>
</evidence>
<feature type="transmembrane region" description="Helical" evidence="12">
    <location>
        <begin position="1162"/>
        <end position="1181"/>
    </location>
</feature>
<keyword evidence="10 12" id="KW-0472">Membrane</keyword>
<dbReference type="GO" id="GO:0005789">
    <property type="term" value="C:endoplasmic reticulum membrane"/>
    <property type="evidence" value="ECO:0007669"/>
    <property type="project" value="UniProtKB-SubCell"/>
</dbReference>
<evidence type="ECO:0000256" key="8">
    <source>
        <dbReference type="ARBA" id="ARBA00022824"/>
    </source>
</evidence>
<evidence type="ECO:0000256" key="6">
    <source>
        <dbReference type="ARBA" id="ARBA00022679"/>
    </source>
</evidence>
<evidence type="ECO:0000256" key="3">
    <source>
        <dbReference type="ARBA" id="ARBA00008698"/>
    </source>
</evidence>
<dbReference type="InterPro" id="IPR013087">
    <property type="entry name" value="Znf_C2H2_type"/>
</dbReference>
<dbReference type="Pfam" id="PF04188">
    <property type="entry name" value="Mannosyl_trans2"/>
    <property type="match status" value="1"/>
</dbReference>
<feature type="region of interest" description="Disordered" evidence="11">
    <location>
        <begin position="1"/>
        <end position="49"/>
    </location>
</feature>
<keyword evidence="9 12" id="KW-1133">Transmembrane helix</keyword>
<dbReference type="OrthoDB" id="10252502at2759"/>
<evidence type="ECO:0000256" key="10">
    <source>
        <dbReference type="ARBA" id="ARBA00023136"/>
    </source>
</evidence>
<reference evidence="13" key="1">
    <citation type="submission" date="2021-02" db="EMBL/GenBank/DDBJ databases">
        <authorList>
            <person name="Bekaert M."/>
        </authorList>
    </citation>
    <scope>NUCLEOTIDE SEQUENCE</scope>
    <source>
        <strain evidence="13">IoA-00</strain>
    </source>
</reference>